<dbReference type="SUPFAM" id="SSF54648">
    <property type="entry name" value="DLC"/>
    <property type="match status" value="1"/>
</dbReference>
<name>A0A9Q0HJ89_9POAL</name>
<dbReference type="PANTHER" id="PTHR11886:SF80">
    <property type="entry name" value="OS01G0555600 PROTEIN"/>
    <property type="match status" value="1"/>
</dbReference>
<gene>
    <name evidence="2" type="ORF">LUZ63_019168</name>
</gene>
<dbReference type="InterPro" id="IPR001372">
    <property type="entry name" value="Dynein_light_chain_typ-1/2"/>
</dbReference>
<evidence type="ECO:0000256" key="1">
    <source>
        <dbReference type="SAM" id="Phobius"/>
    </source>
</evidence>
<keyword evidence="1" id="KW-0472">Membrane</keyword>
<dbReference type="AlphaFoldDB" id="A0A9Q0HJ89"/>
<evidence type="ECO:0008006" key="4">
    <source>
        <dbReference type="Google" id="ProtNLM"/>
    </source>
</evidence>
<sequence>METRIRWKKKESSSKCKEKESVPVLVPVPAPVPVPEMRRLSVSDAKVLWPLASPSPMHDACLIKSRVFDLPHGTTSTTGRRVKLAPGRKSTSHIDDSVMDVAEDVVAVLGVKVIAADMPPFMQLHAVRCARRVHDGMDRFSPRQMAHDLKKEFDKVYGPIWHCIVGASFGSFVTHATGCFLYFSMEKILVMLFKTKIRNVLAS</sequence>
<dbReference type="SMART" id="SM01375">
    <property type="entry name" value="Dynein_light"/>
    <property type="match status" value="1"/>
</dbReference>
<keyword evidence="1" id="KW-0812">Transmembrane</keyword>
<keyword evidence="3" id="KW-1185">Reference proteome</keyword>
<accession>A0A9Q0HJ89</accession>
<evidence type="ECO:0000313" key="2">
    <source>
        <dbReference type="EMBL" id="KAJ1687778.1"/>
    </source>
</evidence>
<dbReference type="GO" id="GO:0005868">
    <property type="term" value="C:cytoplasmic dynein complex"/>
    <property type="evidence" value="ECO:0007669"/>
    <property type="project" value="TreeGrafter"/>
</dbReference>
<dbReference type="OrthoDB" id="10033309at2759"/>
<dbReference type="PANTHER" id="PTHR11886">
    <property type="entry name" value="DYNEIN LIGHT CHAIN"/>
    <property type="match status" value="1"/>
</dbReference>
<evidence type="ECO:0000313" key="3">
    <source>
        <dbReference type="Proteomes" id="UP001151287"/>
    </source>
</evidence>
<dbReference type="GO" id="GO:0045505">
    <property type="term" value="F:dynein intermediate chain binding"/>
    <property type="evidence" value="ECO:0007669"/>
    <property type="project" value="TreeGrafter"/>
</dbReference>
<reference evidence="2" key="1">
    <citation type="journal article" date="2022" name="Cell">
        <title>Repeat-based holocentromeres influence genome architecture and karyotype evolution.</title>
        <authorList>
            <person name="Hofstatter P.G."/>
            <person name="Thangavel G."/>
            <person name="Lux T."/>
            <person name="Neumann P."/>
            <person name="Vondrak T."/>
            <person name="Novak P."/>
            <person name="Zhang M."/>
            <person name="Costa L."/>
            <person name="Castellani M."/>
            <person name="Scott A."/>
            <person name="Toegelov H."/>
            <person name="Fuchs J."/>
            <person name="Mata-Sucre Y."/>
            <person name="Dias Y."/>
            <person name="Vanzela A.L.L."/>
            <person name="Huettel B."/>
            <person name="Almeida C.C.S."/>
            <person name="Simkova H."/>
            <person name="Souza G."/>
            <person name="Pedrosa-Harand A."/>
            <person name="Macas J."/>
            <person name="Mayer K.F.X."/>
            <person name="Houben A."/>
            <person name="Marques A."/>
        </authorList>
    </citation>
    <scope>NUCLEOTIDE SEQUENCE</scope>
    <source>
        <strain evidence="2">RhyBre1mFocal</strain>
    </source>
</reference>
<proteinExistence type="predicted"/>
<protein>
    <recommendedName>
        <fullName evidence="4">Dynein light chain</fullName>
    </recommendedName>
</protein>
<dbReference type="FunFam" id="3.30.740.10:FF:000003">
    <property type="entry name" value="Dynein light chain"/>
    <property type="match status" value="1"/>
</dbReference>
<dbReference type="Gene3D" id="3.30.740.10">
    <property type="entry name" value="Protein Inhibitor Of Neuronal Nitric Oxide Synthase"/>
    <property type="match status" value="1"/>
</dbReference>
<dbReference type="Proteomes" id="UP001151287">
    <property type="component" value="Unassembled WGS sequence"/>
</dbReference>
<comment type="caution">
    <text evidence="2">The sequence shown here is derived from an EMBL/GenBank/DDBJ whole genome shotgun (WGS) entry which is preliminary data.</text>
</comment>
<dbReference type="EMBL" id="JAMQYH010000005">
    <property type="protein sequence ID" value="KAJ1687778.1"/>
    <property type="molecule type" value="Genomic_DNA"/>
</dbReference>
<dbReference type="GO" id="GO:0007017">
    <property type="term" value="P:microtubule-based process"/>
    <property type="evidence" value="ECO:0007669"/>
    <property type="project" value="InterPro"/>
</dbReference>
<organism evidence="2 3">
    <name type="scientific">Rhynchospora breviuscula</name>
    <dbReference type="NCBI Taxonomy" id="2022672"/>
    <lineage>
        <taxon>Eukaryota</taxon>
        <taxon>Viridiplantae</taxon>
        <taxon>Streptophyta</taxon>
        <taxon>Embryophyta</taxon>
        <taxon>Tracheophyta</taxon>
        <taxon>Spermatophyta</taxon>
        <taxon>Magnoliopsida</taxon>
        <taxon>Liliopsida</taxon>
        <taxon>Poales</taxon>
        <taxon>Cyperaceae</taxon>
        <taxon>Cyperoideae</taxon>
        <taxon>Rhynchosporeae</taxon>
        <taxon>Rhynchospora</taxon>
    </lineage>
</organism>
<dbReference type="Pfam" id="PF01221">
    <property type="entry name" value="Dynein_light"/>
    <property type="match status" value="1"/>
</dbReference>
<feature type="transmembrane region" description="Helical" evidence="1">
    <location>
        <begin position="160"/>
        <end position="183"/>
    </location>
</feature>
<dbReference type="InterPro" id="IPR037177">
    <property type="entry name" value="DLC_sf"/>
</dbReference>
<keyword evidence="1" id="KW-1133">Transmembrane helix</keyword>